<evidence type="ECO:0000256" key="1">
    <source>
        <dbReference type="ARBA" id="ARBA00004496"/>
    </source>
</evidence>
<evidence type="ECO:0000256" key="5">
    <source>
        <dbReference type="ARBA" id="ARBA00022552"/>
    </source>
</evidence>
<keyword evidence="8" id="KW-0949">S-adenosyl-L-methionine</keyword>
<dbReference type="Gene3D" id="3.40.1280.10">
    <property type="match status" value="1"/>
</dbReference>
<proteinExistence type="inferred from homology"/>
<dbReference type="EC" id="2.1.1.193" evidence="3"/>
<dbReference type="Pfam" id="PF04452">
    <property type="entry name" value="Methyltrans_RNA"/>
    <property type="match status" value="1"/>
</dbReference>
<dbReference type="GO" id="GO:0070475">
    <property type="term" value="P:rRNA base methylation"/>
    <property type="evidence" value="ECO:0007669"/>
    <property type="project" value="TreeGrafter"/>
</dbReference>
<evidence type="ECO:0000256" key="9">
    <source>
        <dbReference type="ARBA" id="ARBA00025699"/>
    </source>
</evidence>
<dbReference type="CDD" id="cd18084">
    <property type="entry name" value="RsmE-like"/>
    <property type="match status" value="1"/>
</dbReference>
<feature type="region of interest" description="Disordered" evidence="11">
    <location>
        <begin position="157"/>
        <end position="176"/>
    </location>
</feature>
<evidence type="ECO:0000259" key="13">
    <source>
        <dbReference type="Pfam" id="PF04452"/>
    </source>
</evidence>
<evidence type="ECO:0000256" key="6">
    <source>
        <dbReference type="ARBA" id="ARBA00022603"/>
    </source>
</evidence>
<evidence type="ECO:0000256" key="4">
    <source>
        <dbReference type="ARBA" id="ARBA00022490"/>
    </source>
</evidence>
<dbReference type="SUPFAM" id="SSF75217">
    <property type="entry name" value="alpha/beta knot"/>
    <property type="match status" value="1"/>
</dbReference>
<gene>
    <name evidence="14" type="ORF">JKP88DRAFT_247380</name>
</gene>
<keyword evidence="12" id="KW-0732">Signal</keyword>
<feature type="chain" id="PRO_5032796375" description="16S rRNA (uracil(1498)-N(3))-methyltransferase" evidence="12">
    <location>
        <begin position="27"/>
        <end position="413"/>
    </location>
</feature>
<dbReference type="NCBIfam" id="TIGR00046">
    <property type="entry name" value="RsmE family RNA methyltransferase"/>
    <property type="match status" value="1"/>
</dbReference>
<keyword evidence="4" id="KW-0963">Cytoplasm</keyword>
<evidence type="ECO:0000256" key="7">
    <source>
        <dbReference type="ARBA" id="ARBA00022679"/>
    </source>
</evidence>
<evidence type="ECO:0000256" key="12">
    <source>
        <dbReference type="SAM" id="SignalP"/>
    </source>
</evidence>
<comment type="subcellular location">
    <subcellularLocation>
        <location evidence="1">Cytoplasm</location>
    </subcellularLocation>
</comment>
<evidence type="ECO:0000256" key="10">
    <source>
        <dbReference type="ARBA" id="ARBA00047944"/>
    </source>
</evidence>
<dbReference type="InterPro" id="IPR029028">
    <property type="entry name" value="Alpha/beta_knot_MTases"/>
</dbReference>
<dbReference type="EMBL" id="JAFCMP010000457">
    <property type="protein sequence ID" value="KAG5179563.1"/>
    <property type="molecule type" value="Genomic_DNA"/>
</dbReference>
<keyword evidence="7 14" id="KW-0808">Transferase</keyword>
<dbReference type="PANTHER" id="PTHR30027:SF3">
    <property type="entry name" value="16S RRNA (URACIL(1498)-N(3))-METHYLTRANSFERASE"/>
    <property type="match status" value="1"/>
</dbReference>
<evidence type="ECO:0000313" key="14">
    <source>
        <dbReference type="EMBL" id="KAG5179563.1"/>
    </source>
</evidence>
<dbReference type="InterPro" id="IPR046886">
    <property type="entry name" value="RsmE_MTase_dom"/>
</dbReference>
<feature type="domain" description="Ribosomal RNA small subunit methyltransferase E methyltransferase" evidence="13">
    <location>
        <begin position="217"/>
        <end position="393"/>
    </location>
</feature>
<evidence type="ECO:0000313" key="15">
    <source>
        <dbReference type="Proteomes" id="UP000664859"/>
    </source>
</evidence>
<dbReference type="OrthoDB" id="2021042at2759"/>
<keyword evidence="6 14" id="KW-0489">Methyltransferase</keyword>
<sequence length="413" mass="44414">MTQQQVLFSPAAVSLLLIMIAKLSTGLLQTATKSGTGFLHYHKTWTPPRRLWQLTVRHLNRVMIEPEEVQLADGGESCFCVLAHNDTRTEHLRSILKVEDAGTVRTGVVDAGECHATGKHASSPHPQAHGGGAACADTMVHASALCTPTAAVPRSAHAVAHRHAHPQPPTHAHAARSCDASAVTWLDSAAAERSAAPLRLDLGAPAILAPLPPRNRPRVDLLLAAPRPLQLERMLPMISSLGVDSLVLINAAKVEKSYFGSHLMRKPEALRAKLVEGCTQSGSTVLPRTTIKRRLKIFLEDELESLYPRDTCLRVIAHPTRADNTTPAPRLSTLPPPEKATAHTARVVIAVGPEGGWDEPFELEMFEAHGFVPVTLGTRVLRSDVAVNALLALAHDWVDSLAEKSPAAAADQP</sequence>
<dbReference type="GO" id="GO:0005737">
    <property type="term" value="C:cytoplasm"/>
    <property type="evidence" value="ECO:0007669"/>
    <property type="project" value="UniProtKB-SubCell"/>
</dbReference>
<comment type="function">
    <text evidence="9">Specifically methylates the N3 position of the uracil ring of uridine 1498 (m3U1498) in 16S rRNA. Acts on the fully assembled 30S ribosomal subunit.</text>
</comment>
<comment type="caution">
    <text evidence="14">The sequence shown here is derived from an EMBL/GenBank/DDBJ whole genome shotgun (WGS) entry which is preliminary data.</text>
</comment>
<evidence type="ECO:0000256" key="2">
    <source>
        <dbReference type="ARBA" id="ARBA00005528"/>
    </source>
</evidence>
<dbReference type="PANTHER" id="PTHR30027">
    <property type="entry name" value="RIBOSOMAL RNA SMALL SUBUNIT METHYLTRANSFERASE E"/>
    <property type="match status" value="1"/>
</dbReference>
<organism evidence="14 15">
    <name type="scientific">Tribonema minus</name>
    <dbReference type="NCBI Taxonomy" id="303371"/>
    <lineage>
        <taxon>Eukaryota</taxon>
        <taxon>Sar</taxon>
        <taxon>Stramenopiles</taxon>
        <taxon>Ochrophyta</taxon>
        <taxon>PX clade</taxon>
        <taxon>Xanthophyceae</taxon>
        <taxon>Tribonematales</taxon>
        <taxon>Tribonemataceae</taxon>
        <taxon>Tribonema</taxon>
    </lineage>
</organism>
<comment type="catalytic activity">
    <reaction evidence="10">
        <text>uridine(1498) in 16S rRNA + S-adenosyl-L-methionine = N(3)-methyluridine(1498) in 16S rRNA + S-adenosyl-L-homocysteine + H(+)</text>
        <dbReference type="Rhea" id="RHEA:42920"/>
        <dbReference type="Rhea" id="RHEA-COMP:10283"/>
        <dbReference type="Rhea" id="RHEA-COMP:10284"/>
        <dbReference type="ChEBI" id="CHEBI:15378"/>
        <dbReference type="ChEBI" id="CHEBI:57856"/>
        <dbReference type="ChEBI" id="CHEBI:59789"/>
        <dbReference type="ChEBI" id="CHEBI:65315"/>
        <dbReference type="ChEBI" id="CHEBI:74502"/>
        <dbReference type="EC" id="2.1.1.193"/>
    </reaction>
</comment>
<feature type="signal peptide" evidence="12">
    <location>
        <begin position="1"/>
        <end position="26"/>
    </location>
</feature>
<dbReference type="InterPro" id="IPR006700">
    <property type="entry name" value="RsmE"/>
</dbReference>
<comment type="similarity">
    <text evidence="2">Belongs to the RNA methyltransferase RsmE family.</text>
</comment>
<protein>
    <recommendedName>
        <fullName evidence="3">16S rRNA (uracil(1498)-N(3))-methyltransferase</fullName>
        <ecNumber evidence="3">2.1.1.193</ecNumber>
    </recommendedName>
</protein>
<evidence type="ECO:0000256" key="11">
    <source>
        <dbReference type="SAM" id="MobiDB-lite"/>
    </source>
</evidence>
<dbReference type="GO" id="GO:0070042">
    <property type="term" value="F:rRNA (uridine-N3-)-methyltransferase activity"/>
    <property type="evidence" value="ECO:0007669"/>
    <property type="project" value="TreeGrafter"/>
</dbReference>
<dbReference type="InterPro" id="IPR029026">
    <property type="entry name" value="tRNA_m1G_MTases_N"/>
</dbReference>
<accession>A0A835YRY5</accession>
<name>A0A835YRY5_9STRA</name>
<reference evidence="14" key="1">
    <citation type="submission" date="2021-02" db="EMBL/GenBank/DDBJ databases">
        <title>First Annotated Genome of the Yellow-green Alga Tribonema minus.</title>
        <authorList>
            <person name="Mahan K.M."/>
        </authorList>
    </citation>
    <scope>NUCLEOTIDE SEQUENCE</scope>
    <source>
        <strain evidence="14">UTEX B ZZ1240</strain>
    </source>
</reference>
<dbReference type="Proteomes" id="UP000664859">
    <property type="component" value="Unassembled WGS sequence"/>
</dbReference>
<dbReference type="AlphaFoldDB" id="A0A835YRY5"/>
<evidence type="ECO:0000256" key="3">
    <source>
        <dbReference type="ARBA" id="ARBA00012328"/>
    </source>
</evidence>
<keyword evidence="5" id="KW-0698">rRNA processing</keyword>
<evidence type="ECO:0000256" key="8">
    <source>
        <dbReference type="ARBA" id="ARBA00022691"/>
    </source>
</evidence>
<keyword evidence="15" id="KW-1185">Reference proteome</keyword>